<evidence type="ECO:0000313" key="2">
    <source>
        <dbReference type="Proteomes" id="UP000789325"/>
    </source>
</evidence>
<comment type="caution">
    <text evidence="1">The sequence shown here is derived from an EMBL/GenBank/DDBJ whole genome shotgun (WGS) entry which is preliminary data.</text>
</comment>
<gene>
    <name evidence="1" type="ORF">K8V16_04875</name>
</gene>
<accession>A0A9D3AD34</accession>
<protein>
    <submittedName>
        <fullName evidence="1">Uncharacterized protein</fullName>
    </submittedName>
</protein>
<proteinExistence type="predicted"/>
<reference evidence="1" key="2">
    <citation type="submission" date="2021-09" db="EMBL/GenBank/DDBJ databases">
        <authorList>
            <person name="Gilroy R."/>
        </authorList>
    </citation>
    <scope>NUCLEOTIDE SEQUENCE</scope>
    <source>
        <strain evidence="1">USAMLcec12-2067</strain>
    </source>
</reference>
<dbReference type="AlphaFoldDB" id="A0A9D3AD34"/>
<dbReference type="EMBL" id="DYZL01000096">
    <property type="protein sequence ID" value="HJH43112.1"/>
    <property type="molecule type" value="Genomic_DNA"/>
</dbReference>
<sequence length="139" mass="16153">MINGLKEFGSSVIDGVREDLQTQIDQEIQEAVDLEFSRGIDRAVAALFEVTEDRVAIVTALQKHWGIGIKEAEERVQWEARTRAPMRSLERFLKEKKNYTDDEARKFMRGNKVVSLLRQDPELSTMKPEQLYKELQKRS</sequence>
<dbReference type="Proteomes" id="UP000789325">
    <property type="component" value="Unassembled WGS sequence"/>
</dbReference>
<evidence type="ECO:0000313" key="1">
    <source>
        <dbReference type="EMBL" id="HJH43112.1"/>
    </source>
</evidence>
<organism evidence="1 2">
    <name type="scientific">Rubneribacter badeniensis</name>
    <dbReference type="NCBI Taxonomy" id="2070688"/>
    <lineage>
        <taxon>Bacteria</taxon>
        <taxon>Bacillati</taxon>
        <taxon>Actinomycetota</taxon>
        <taxon>Coriobacteriia</taxon>
        <taxon>Eggerthellales</taxon>
        <taxon>Eggerthellaceae</taxon>
        <taxon>Rubneribacter</taxon>
    </lineage>
</organism>
<name>A0A9D3AD34_9ACTN</name>
<reference evidence="1" key="1">
    <citation type="journal article" date="2021" name="PeerJ">
        <title>Extensive microbial diversity within the chicken gut microbiome revealed by metagenomics and culture.</title>
        <authorList>
            <person name="Gilroy R."/>
            <person name="Ravi A."/>
            <person name="Getino M."/>
            <person name="Pursley I."/>
            <person name="Horton D.L."/>
            <person name="Alikhan N.F."/>
            <person name="Baker D."/>
            <person name="Gharbi K."/>
            <person name="Hall N."/>
            <person name="Watson M."/>
            <person name="Adriaenssens E.M."/>
            <person name="Foster-Nyarko E."/>
            <person name="Jarju S."/>
            <person name="Secka A."/>
            <person name="Antonio M."/>
            <person name="Oren A."/>
            <person name="Chaudhuri R.R."/>
            <person name="La Ragione R."/>
            <person name="Hildebrand F."/>
            <person name="Pallen M.J."/>
        </authorList>
    </citation>
    <scope>NUCLEOTIDE SEQUENCE</scope>
    <source>
        <strain evidence="1">USAMLcec12-2067</strain>
    </source>
</reference>